<dbReference type="PANTHER" id="PTHR36057">
    <property type="match status" value="1"/>
</dbReference>
<gene>
    <name evidence="1" type="ordered locus">Oter_0302</name>
</gene>
<dbReference type="InterPro" id="IPR010634">
    <property type="entry name" value="DUF1223"/>
</dbReference>
<evidence type="ECO:0000313" key="2">
    <source>
        <dbReference type="Proteomes" id="UP000007013"/>
    </source>
</evidence>
<accession>B1ZQB2</accession>
<evidence type="ECO:0000313" key="1">
    <source>
        <dbReference type="EMBL" id="ACB73592.1"/>
    </source>
</evidence>
<dbReference type="KEGG" id="ote:Oter_0302"/>
<dbReference type="RefSeq" id="WP_012373130.1">
    <property type="nucleotide sequence ID" value="NC_010571.1"/>
</dbReference>
<dbReference type="EMBL" id="CP001032">
    <property type="protein sequence ID" value="ACB73592.1"/>
    <property type="molecule type" value="Genomic_DNA"/>
</dbReference>
<dbReference type="OrthoDB" id="9808254at2"/>
<dbReference type="Pfam" id="PF06764">
    <property type="entry name" value="DUF1223"/>
    <property type="match status" value="1"/>
</dbReference>
<name>B1ZQB2_OPITP</name>
<proteinExistence type="predicted"/>
<organism evidence="1 2">
    <name type="scientific">Opitutus terrae (strain DSM 11246 / JCM 15787 / PB90-1)</name>
    <dbReference type="NCBI Taxonomy" id="452637"/>
    <lineage>
        <taxon>Bacteria</taxon>
        <taxon>Pseudomonadati</taxon>
        <taxon>Verrucomicrobiota</taxon>
        <taxon>Opitutia</taxon>
        <taxon>Opitutales</taxon>
        <taxon>Opitutaceae</taxon>
        <taxon>Opitutus</taxon>
    </lineage>
</organism>
<reference evidence="1 2" key="1">
    <citation type="journal article" date="2011" name="J. Bacteriol.">
        <title>Genome sequence of the verrucomicrobium Opitutus terrae PB90-1, an abundant inhabitant of rice paddy soil ecosystems.</title>
        <authorList>
            <person name="van Passel M.W."/>
            <person name="Kant R."/>
            <person name="Palva A."/>
            <person name="Copeland A."/>
            <person name="Lucas S."/>
            <person name="Lapidus A."/>
            <person name="Glavina del Rio T."/>
            <person name="Pitluck S."/>
            <person name="Goltsman E."/>
            <person name="Clum A."/>
            <person name="Sun H."/>
            <person name="Schmutz J."/>
            <person name="Larimer F.W."/>
            <person name="Land M.L."/>
            <person name="Hauser L."/>
            <person name="Kyrpides N."/>
            <person name="Mikhailova N."/>
            <person name="Richardson P.P."/>
            <person name="Janssen P.H."/>
            <person name="de Vos W.M."/>
            <person name="Smidt H."/>
        </authorList>
    </citation>
    <scope>NUCLEOTIDE SEQUENCE [LARGE SCALE GENOMIC DNA]</scope>
    <source>
        <strain evidence="2">DSM 11246 / JCM 15787 / PB90-1</strain>
    </source>
</reference>
<dbReference type="Proteomes" id="UP000007013">
    <property type="component" value="Chromosome"/>
</dbReference>
<dbReference type="PANTHER" id="PTHR36057:SF1">
    <property type="entry name" value="LIPOPROTEIN LIPID ATTACHMENT SITE-LIKE PROTEIN, PUTATIVE (DUF1223)-RELATED"/>
    <property type="match status" value="1"/>
</dbReference>
<keyword evidence="2" id="KW-1185">Reference proteome</keyword>
<dbReference type="InterPro" id="IPR036249">
    <property type="entry name" value="Thioredoxin-like_sf"/>
</dbReference>
<dbReference type="HOGENOM" id="CLU_065609_1_0_0"/>
<dbReference type="AlphaFoldDB" id="B1ZQB2"/>
<dbReference type="SUPFAM" id="SSF52833">
    <property type="entry name" value="Thioredoxin-like"/>
    <property type="match status" value="1"/>
</dbReference>
<dbReference type="STRING" id="452637.Oter_0302"/>
<protein>
    <submittedName>
        <fullName evidence="1">Uncharacterized protein</fullName>
    </submittedName>
</protein>
<dbReference type="eggNOG" id="COG5429">
    <property type="taxonomic scope" value="Bacteria"/>
</dbReference>
<sequence length="261" mass="28429">MATSARHIRRALIAIVLEVSLGCAGFAQSSAIEIRSPAHHVTLLELYTSEGCSSCPPAEAWVGGLRNDAGLWTEFVPLAFHVDYWDHLGWQDPWAERSYADRQRRYAAEWGSGTIYTPGFVLDGREWRDWRSQRTALKAVAAKAGVLTASSTDGRQWAITFDAADAPDRADVHAALLWSGVHSDVKAGENRGRHLSHDFVVAALTRAPLTRRGDALHGEVALRPDRKPPAEARLALAVWVTRPGELSPLQAAGGWLPGAAD</sequence>